<reference evidence="2" key="2">
    <citation type="submission" date="2021-10" db="EMBL/GenBank/DDBJ databases">
        <title>Phylogenomics reveals ancestral predisposition of the termite-cultivated fungus Termitomyces towards a domesticated lifestyle.</title>
        <authorList>
            <person name="Auxier B."/>
            <person name="Grum-Grzhimaylo A."/>
            <person name="Cardenas M.E."/>
            <person name="Lodge J.D."/>
            <person name="Laessoe T."/>
            <person name="Pedersen O."/>
            <person name="Smith M.E."/>
            <person name="Kuyper T.W."/>
            <person name="Franco-Molano E.A."/>
            <person name="Baroni T.J."/>
            <person name="Aanen D.K."/>
        </authorList>
    </citation>
    <scope>NUCLEOTIDE SEQUENCE</scope>
    <source>
        <strain evidence="2">D49</strain>
    </source>
</reference>
<dbReference type="EMBL" id="JABCKI010000082">
    <property type="protein sequence ID" value="KAG5653005.1"/>
    <property type="molecule type" value="Genomic_DNA"/>
</dbReference>
<feature type="compositionally biased region" description="Low complexity" evidence="1">
    <location>
        <begin position="284"/>
        <end position="301"/>
    </location>
</feature>
<feature type="region of interest" description="Disordered" evidence="1">
    <location>
        <begin position="218"/>
        <end position="321"/>
    </location>
</feature>
<dbReference type="SUPFAM" id="SSF81301">
    <property type="entry name" value="Nucleotidyltransferase"/>
    <property type="match status" value="1"/>
</dbReference>
<feature type="compositionally biased region" description="Polar residues" evidence="1">
    <location>
        <begin position="233"/>
        <end position="244"/>
    </location>
</feature>
<protein>
    <submittedName>
        <fullName evidence="2">Uncharacterized protein</fullName>
    </submittedName>
</protein>
<evidence type="ECO:0000313" key="2">
    <source>
        <dbReference type="EMBL" id="KAG5653005.1"/>
    </source>
</evidence>
<dbReference type="AlphaFoldDB" id="A0A9P7GT67"/>
<evidence type="ECO:0000256" key="1">
    <source>
        <dbReference type="SAM" id="MobiDB-lite"/>
    </source>
</evidence>
<dbReference type="InterPro" id="IPR043519">
    <property type="entry name" value="NT_sf"/>
</dbReference>
<feature type="compositionally biased region" description="Acidic residues" evidence="1">
    <location>
        <begin position="467"/>
        <end position="476"/>
    </location>
</feature>
<dbReference type="OrthoDB" id="3133286at2759"/>
<evidence type="ECO:0000313" key="3">
    <source>
        <dbReference type="Proteomes" id="UP000717328"/>
    </source>
</evidence>
<dbReference type="Proteomes" id="UP000717328">
    <property type="component" value="Unassembled WGS sequence"/>
</dbReference>
<feature type="region of interest" description="Disordered" evidence="1">
    <location>
        <begin position="447"/>
        <end position="478"/>
    </location>
</feature>
<accession>A0A9P7GT67</accession>
<comment type="caution">
    <text evidence="2">The sequence shown here is derived from an EMBL/GenBank/DDBJ whole genome shotgun (WGS) entry which is preliminary data.</text>
</comment>
<sequence length="581" mass="63425">MATHAQRAGSTPAGPSLLITLAVQTIHVTLQHYKVPFAFTGNVACEVYGEAIRPSEQVEVLLLNSGIPIPDFNQALAHSNPAFFTCLPNGRLFFHNASIALPNSIEVVFNLPGPTSSAVPTAHGAFPVVPYSVLLLQHLAIWESILPGSKMQLAHGASVLKMLSVFRRRTEWQHDATFDPQLHAASVERVGRFFAMHPSFRKEWQRMGLLPGRPGAGLAVPTSVARQDAHTVRPQQPRTSSEPLQTRIEAVLPAVGQPPTVKPPRPRPVQTQSAPPKPKPQPLQPQKQTQTQTPAQTQSQSGVTTEKKIPPTPKTPKLSRMQVRRLAARTTVDILATHGFSCALFGSMACKLYGNPRIPNDIDMLVLPPPSSEHTQESIKDLLHAAAPTQFLLKPARDPGATYRVLWFLPTPGTKPTPSKACKVDILLPGVMHLPVLPADAVIWRGGAGGGGGDGRGGRRRRRGGEEDAGDGDGDGDAGRLPVLPFTAMLVQKLQAWDDHLHAEEERYREKAPVDVKDLEWLLGVGVSRYDVQGGAGVGMEWVRWVEDEFVRLTRARVEAFCVAYPRWVEVWRDLGFVLPG</sequence>
<reference evidence="2" key="1">
    <citation type="submission" date="2021-02" db="EMBL/GenBank/DDBJ databases">
        <authorList>
            <person name="Nieuwenhuis M."/>
            <person name="Van De Peppel L.J.J."/>
        </authorList>
    </citation>
    <scope>NUCLEOTIDE SEQUENCE</scope>
    <source>
        <strain evidence="2">D49</strain>
    </source>
</reference>
<keyword evidence="3" id="KW-1185">Reference proteome</keyword>
<name>A0A9P7GT67_9AGAR</name>
<organism evidence="2 3">
    <name type="scientific">Sphagnurus paluster</name>
    <dbReference type="NCBI Taxonomy" id="117069"/>
    <lineage>
        <taxon>Eukaryota</taxon>
        <taxon>Fungi</taxon>
        <taxon>Dikarya</taxon>
        <taxon>Basidiomycota</taxon>
        <taxon>Agaricomycotina</taxon>
        <taxon>Agaricomycetes</taxon>
        <taxon>Agaricomycetidae</taxon>
        <taxon>Agaricales</taxon>
        <taxon>Tricholomatineae</taxon>
        <taxon>Lyophyllaceae</taxon>
        <taxon>Sphagnurus</taxon>
    </lineage>
</organism>
<gene>
    <name evidence="2" type="ORF">H0H81_002758</name>
</gene>
<proteinExistence type="predicted"/>